<gene>
    <name evidence="7" type="ORF">PIBRA_LOCUS7922</name>
</gene>
<accession>A0A9P0TFH3</accession>
<evidence type="ECO:0000256" key="1">
    <source>
        <dbReference type="ARBA" id="ARBA00004436"/>
    </source>
</evidence>
<dbReference type="PANTHER" id="PTHR34260:SF1">
    <property type="entry name" value="UBIQUINOL-CYTOCHROME-C REDUCTASE COMPLEX ASSEMBLY FACTOR 2"/>
    <property type="match status" value="1"/>
</dbReference>
<dbReference type="Pfam" id="PF20180">
    <property type="entry name" value="UQCC2_CBP6"/>
    <property type="match status" value="1"/>
</dbReference>
<dbReference type="InterPro" id="IPR037698">
    <property type="entry name" value="UQCC2"/>
</dbReference>
<sequence length="142" mass="16712">MCEKKQTVFLSLMSLVNRQGKDGRRIAMTTQYKRFTRLIAKWPVDSNKGDRDLGKFIRDTVKSAFESSNSKDLNSDFCNQQYNSLNKLADNYYKKKYKRIRQSSATGLNTEECNIILSNEVLEYLKEENKSFFHKIFKKNLK</sequence>
<evidence type="ECO:0000256" key="6">
    <source>
        <dbReference type="ARBA" id="ARBA00032983"/>
    </source>
</evidence>
<dbReference type="Proteomes" id="UP001152562">
    <property type="component" value="Unassembled WGS sequence"/>
</dbReference>
<keyword evidence="3" id="KW-0496">Mitochondrion</keyword>
<evidence type="ECO:0000256" key="4">
    <source>
        <dbReference type="ARBA" id="ARBA00023271"/>
    </source>
</evidence>
<reference evidence="7" key="1">
    <citation type="submission" date="2022-05" db="EMBL/GenBank/DDBJ databases">
        <authorList>
            <person name="Okamura Y."/>
        </authorList>
    </citation>
    <scope>NUCLEOTIDE SEQUENCE</scope>
</reference>
<keyword evidence="2" id="KW-0809">Transit peptide</keyword>
<evidence type="ECO:0000313" key="8">
    <source>
        <dbReference type="Proteomes" id="UP001152562"/>
    </source>
</evidence>
<comment type="caution">
    <text evidence="7">The sequence shown here is derived from an EMBL/GenBank/DDBJ whole genome shotgun (WGS) entry which is preliminary data.</text>
</comment>
<keyword evidence="4" id="KW-1135">Mitochondrion nucleoid</keyword>
<comment type="subcellular location">
    <subcellularLocation>
        <location evidence="1">Mitochondrion matrix</location>
        <location evidence="1">Mitochondrion nucleoid</location>
    </subcellularLocation>
</comment>
<keyword evidence="8" id="KW-1185">Reference proteome</keyword>
<proteinExistence type="predicted"/>
<evidence type="ECO:0000313" key="7">
    <source>
        <dbReference type="EMBL" id="CAH4031423.1"/>
    </source>
</evidence>
<dbReference type="PANTHER" id="PTHR34260">
    <property type="entry name" value="UBIQUINOL-CYTOCHROME-C REDUCTASE COMPLEX ASSEMBLY FACTOR 2"/>
    <property type="match status" value="1"/>
</dbReference>
<dbReference type="AlphaFoldDB" id="A0A9P0TFH3"/>
<dbReference type="GO" id="GO:0034551">
    <property type="term" value="P:mitochondrial respiratory chain complex III assembly"/>
    <property type="evidence" value="ECO:0007669"/>
    <property type="project" value="TreeGrafter"/>
</dbReference>
<evidence type="ECO:0000256" key="5">
    <source>
        <dbReference type="ARBA" id="ARBA00031206"/>
    </source>
</evidence>
<evidence type="ECO:0000256" key="2">
    <source>
        <dbReference type="ARBA" id="ARBA00022946"/>
    </source>
</evidence>
<organism evidence="7 8">
    <name type="scientific">Pieris brassicae</name>
    <name type="common">White butterfly</name>
    <name type="synonym">Large white butterfly</name>
    <dbReference type="NCBI Taxonomy" id="7116"/>
    <lineage>
        <taxon>Eukaryota</taxon>
        <taxon>Metazoa</taxon>
        <taxon>Ecdysozoa</taxon>
        <taxon>Arthropoda</taxon>
        <taxon>Hexapoda</taxon>
        <taxon>Insecta</taxon>
        <taxon>Pterygota</taxon>
        <taxon>Neoptera</taxon>
        <taxon>Endopterygota</taxon>
        <taxon>Lepidoptera</taxon>
        <taxon>Glossata</taxon>
        <taxon>Ditrysia</taxon>
        <taxon>Papilionoidea</taxon>
        <taxon>Pieridae</taxon>
        <taxon>Pierinae</taxon>
        <taxon>Pieris</taxon>
    </lineage>
</organism>
<dbReference type="GO" id="GO:0042645">
    <property type="term" value="C:mitochondrial nucleoid"/>
    <property type="evidence" value="ECO:0007669"/>
    <property type="project" value="UniProtKB-SubCell"/>
</dbReference>
<protein>
    <recommendedName>
        <fullName evidence="6">Mitochondrial nucleoid factor 1</fullName>
    </recommendedName>
    <alternativeName>
        <fullName evidence="5">Mitochondrial protein M19</fullName>
    </alternativeName>
</protein>
<dbReference type="EMBL" id="CALOZG010000015">
    <property type="protein sequence ID" value="CAH4031423.1"/>
    <property type="molecule type" value="Genomic_DNA"/>
</dbReference>
<name>A0A9P0TFH3_PIEBR</name>
<evidence type="ECO:0000256" key="3">
    <source>
        <dbReference type="ARBA" id="ARBA00023128"/>
    </source>
</evidence>